<protein>
    <submittedName>
        <fullName evidence="1">Uncharacterized protein</fullName>
    </submittedName>
</protein>
<dbReference type="AlphaFoldDB" id="A0A371QVY6"/>
<dbReference type="EMBL" id="NMUF01000060">
    <property type="protein sequence ID" value="RFA95299.1"/>
    <property type="molecule type" value="Genomic_DNA"/>
</dbReference>
<evidence type="ECO:0000313" key="1">
    <source>
        <dbReference type="EMBL" id="RFA94459.1"/>
    </source>
</evidence>
<organism evidence="1 4">
    <name type="scientific">Pyrobaculum aerophilum</name>
    <dbReference type="NCBI Taxonomy" id="13773"/>
    <lineage>
        <taxon>Archaea</taxon>
        <taxon>Thermoproteota</taxon>
        <taxon>Thermoprotei</taxon>
        <taxon>Thermoproteales</taxon>
        <taxon>Thermoproteaceae</taxon>
        <taxon>Pyrobaculum</taxon>
    </lineage>
</organism>
<name>A0A371QVY6_9CREN</name>
<dbReference type="Proteomes" id="UP000257123">
    <property type="component" value="Unassembled WGS sequence"/>
</dbReference>
<gene>
    <name evidence="1" type="ORF">CGL51_10140</name>
    <name evidence="2" type="ORF">CGL52_13140</name>
</gene>
<proteinExistence type="predicted"/>
<comment type="caution">
    <text evidence="1">The sequence shown here is derived from an EMBL/GenBank/DDBJ whole genome shotgun (WGS) entry which is preliminary data.</text>
</comment>
<dbReference type="EMBL" id="NMUE01000037">
    <property type="protein sequence ID" value="RFA94459.1"/>
    <property type="molecule type" value="Genomic_DNA"/>
</dbReference>
<evidence type="ECO:0000313" key="2">
    <source>
        <dbReference type="EMBL" id="RFA95299.1"/>
    </source>
</evidence>
<dbReference type="OrthoDB" id="28955at2157"/>
<dbReference type="RefSeq" id="WP_116421643.1">
    <property type="nucleotide sequence ID" value="NZ_NMUE01000037.1"/>
</dbReference>
<reference evidence="3 4" key="1">
    <citation type="submission" date="2017-07" db="EMBL/GenBank/DDBJ databases">
        <title>Draft genome sequence of aerobic hyperthermophilic archaea, Pyrobaculum aerophilum YKB31 and YKB32.</title>
        <authorList>
            <person name="Mochizuki T."/>
            <person name="Berliner A.J."/>
            <person name="Yoshida-Takashima Y."/>
            <person name="Takaki Y."/>
            <person name="Nunoura T."/>
            <person name="Takai K."/>
        </authorList>
    </citation>
    <scope>NUCLEOTIDE SEQUENCE [LARGE SCALE GENOMIC DNA]</scope>
    <source>
        <strain evidence="1 4">YKB31</strain>
        <strain evidence="2 3">YKB32</strain>
    </source>
</reference>
<evidence type="ECO:0000313" key="4">
    <source>
        <dbReference type="Proteomes" id="UP000257123"/>
    </source>
</evidence>
<evidence type="ECO:0000313" key="3">
    <source>
        <dbReference type="Proteomes" id="UP000256877"/>
    </source>
</evidence>
<sequence length="73" mass="8605">MEFVEFLKTLEEPLQFFLQYRLRKMGLSIEDISDEEALEAISKAVGSHVAELLYTMYLEAKTNKREWLLVSVY</sequence>
<dbReference type="Proteomes" id="UP000256877">
    <property type="component" value="Unassembled WGS sequence"/>
</dbReference>
<accession>A0A371QVY6</accession>